<dbReference type="Proteomes" id="UP000011135">
    <property type="component" value="Unassembled WGS sequence"/>
</dbReference>
<proteinExistence type="predicted"/>
<accession>L8JM02</accession>
<dbReference type="AlphaFoldDB" id="L8JM02"/>
<protein>
    <submittedName>
        <fullName evidence="1">Uncharacterized protein</fullName>
    </submittedName>
</protein>
<dbReference type="EMBL" id="AMZN01000115">
    <property type="protein sequence ID" value="ELR68417.1"/>
    <property type="molecule type" value="Genomic_DNA"/>
</dbReference>
<evidence type="ECO:0000313" key="1">
    <source>
        <dbReference type="EMBL" id="ELR68417.1"/>
    </source>
</evidence>
<sequence length="174" mass="20455">MIITACSFPSGREKETLEREIAAIETDAQFTQYLIEIRTADQKYRQMEPQIQEKYGHDSQEYQDVWEMINLTDQQNLLKVELLLEKFGYPRKAAVGTSAAEVPWLIVHHAADYNLRVQYFSLFYSAWKDGNLSDDAFSLFLERMHIMKFDKYFSFPGPYKHEEKVEALIRKLGL</sequence>
<gene>
    <name evidence="1" type="ORF">C900_00385</name>
</gene>
<evidence type="ECO:0000313" key="2">
    <source>
        <dbReference type="Proteomes" id="UP000011135"/>
    </source>
</evidence>
<name>L8JM02_9BACT</name>
<organism evidence="1 2">
    <name type="scientific">Fulvivirga imtechensis AK7</name>
    <dbReference type="NCBI Taxonomy" id="1237149"/>
    <lineage>
        <taxon>Bacteria</taxon>
        <taxon>Pseudomonadati</taxon>
        <taxon>Bacteroidota</taxon>
        <taxon>Cytophagia</taxon>
        <taxon>Cytophagales</taxon>
        <taxon>Fulvivirgaceae</taxon>
        <taxon>Fulvivirga</taxon>
    </lineage>
</organism>
<comment type="caution">
    <text evidence="1">The sequence shown here is derived from an EMBL/GenBank/DDBJ whole genome shotgun (WGS) entry which is preliminary data.</text>
</comment>
<keyword evidence="2" id="KW-1185">Reference proteome</keyword>
<dbReference type="eggNOG" id="ENOG5033BRB">
    <property type="taxonomic scope" value="Bacteria"/>
</dbReference>
<dbReference type="STRING" id="1237149.C900_00385"/>
<reference evidence="1 2" key="1">
    <citation type="submission" date="2012-12" db="EMBL/GenBank/DDBJ databases">
        <title>Genome assembly of Fulvivirga imtechensis AK7.</title>
        <authorList>
            <person name="Nupur N."/>
            <person name="Khatri I."/>
            <person name="Kumar R."/>
            <person name="Subramanian S."/>
            <person name="Pinnaka A."/>
        </authorList>
    </citation>
    <scope>NUCLEOTIDE SEQUENCE [LARGE SCALE GENOMIC DNA]</scope>
    <source>
        <strain evidence="1 2">AK7</strain>
    </source>
</reference>